<dbReference type="VEuPathDB" id="FungiDB:P168DRAFT_287338"/>
<evidence type="ECO:0000313" key="3">
    <source>
        <dbReference type="Proteomes" id="UP000234254"/>
    </source>
</evidence>
<keyword evidence="3" id="KW-1185">Reference proteome</keyword>
<dbReference type="OrthoDB" id="3260716at2759"/>
<protein>
    <submittedName>
        <fullName evidence="2">Uncharacterized protein</fullName>
    </submittedName>
</protein>
<feature type="compositionally biased region" description="Basic and acidic residues" evidence="1">
    <location>
        <begin position="17"/>
        <end position="26"/>
    </location>
</feature>
<gene>
    <name evidence="2" type="ORF">P168DRAFT_287338</name>
</gene>
<dbReference type="AlphaFoldDB" id="A0A2I1DHC8"/>
<accession>A0A2I1DHC8</accession>
<feature type="compositionally biased region" description="Basic and acidic residues" evidence="1">
    <location>
        <begin position="41"/>
        <end position="50"/>
    </location>
</feature>
<reference evidence="2" key="1">
    <citation type="submission" date="2016-12" db="EMBL/GenBank/DDBJ databases">
        <title>The genomes of Aspergillus section Nigri reveals drivers in fungal speciation.</title>
        <authorList>
            <consortium name="DOE Joint Genome Institute"/>
            <person name="Vesth T.C."/>
            <person name="Nybo J."/>
            <person name="Theobald S."/>
            <person name="Brandl J."/>
            <person name="Frisvad J.C."/>
            <person name="Nielsen K.F."/>
            <person name="Lyhne E.K."/>
            <person name="Kogle M.E."/>
            <person name="Kuo A."/>
            <person name="Riley R."/>
            <person name="Clum A."/>
            <person name="Nolan M."/>
            <person name="Lipzen A."/>
            <person name="Salamov A."/>
            <person name="Henrissat B."/>
            <person name="Wiebenga A."/>
            <person name="De vries R.P."/>
            <person name="Grigoriev I.V."/>
            <person name="Mortensen U.H."/>
            <person name="Andersen M.R."/>
            <person name="Baker S.E."/>
        </authorList>
    </citation>
    <scope>NUCLEOTIDE SEQUENCE</scope>
    <source>
        <strain evidence="2">IBT 28561</strain>
    </source>
</reference>
<evidence type="ECO:0000313" key="2">
    <source>
        <dbReference type="EMBL" id="PKY09277.1"/>
    </source>
</evidence>
<dbReference type="RefSeq" id="XP_024697871.1">
    <property type="nucleotide sequence ID" value="XM_024836553.1"/>
</dbReference>
<proteinExistence type="predicted"/>
<dbReference type="GeneID" id="36544077"/>
<organism evidence="2 3">
    <name type="scientific">Aspergillus campestris (strain IBT 28561)</name>
    <dbReference type="NCBI Taxonomy" id="1392248"/>
    <lineage>
        <taxon>Eukaryota</taxon>
        <taxon>Fungi</taxon>
        <taxon>Dikarya</taxon>
        <taxon>Ascomycota</taxon>
        <taxon>Pezizomycotina</taxon>
        <taxon>Eurotiomycetes</taxon>
        <taxon>Eurotiomycetidae</taxon>
        <taxon>Eurotiales</taxon>
        <taxon>Aspergillaceae</taxon>
        <taxon>Aspergillus</taxon>
        <taxon>Aspergillus subgen. Circumdati</taxon>
    </lineage>
</organism>
<feature type="compositionally biased region" description="Polar residues" evidence="1">
    <location>
        <begin position="90"/>
        <end position="105"/>
    </location>
</feature>
<feature type="compositionally biased region" description="Basic and acidic residues" evidence="1">
    <location>
        <begin position="158"/>
        <end position="200"/>
    </location>
</feature>
<sequence>MSTQNYESLNPKQGEFFPHEHPDQVHQHHPHGGHQPGRKVGGNDDVRESHAQTFPPGTAPASNSYSPNPYNTVPGQAMNPNVERSHGKESTGTSAADTMMGATSQDVHRGLGQPASGQSSAELHHDGQPGRKHHGSGLEGVGASKPEKFERTMPSQRGIERDEAQGGQRGDKGFLGAEEKFPEGAESITREWKYEPSTKHTDRRHGHA</sequence>
<evidence type="ECO:0000256" key="1">
    <source>
        <dbReference type="SAM" id="MobiDB-lite"/>
    </source>
</evidence>
<feature type="region of interest" description="Disordered" evidence="1">
    <location>
        <begin position="1"/>
        <end position="208"/>
    </location>
</feature>
<feature type="compositionally biased region" description="Polar residues" evidence="1">
    <location>
        <begin position="1"/>
        <end position="11"/>
    </location>
</feature>
<comment type="caution">
    <text evidence="2">The sequence shown here is derived from an EMBL/GenBank/DDBJ whole genome shotgun (WGS) entry which is preliminary data.</text>
</comment>
<feature type="compositionally biased region" description="Polar residues" evidence="1">
    <location>
        <begin position="60"/>
        <end position="74"/>
    </location>
</feature>
<name>A0A2I1DHC8_ASPC2</name>
<dbReference type="EMBL" id="MSFM01000001">
    <property type="protein sequence ID" value="PKY09277.1"/>
    <property type="molecule type" value="Genomic_DNA"/>
</dbReference>
<dbReference type="Proteomes" id="UP000234254">
    <property type="component" value="Unassembled WGS sequence"/>
</dbReference>